<comment type="catalytic activity">
    <reaction evidence="7">
        <text>an S-substituted L-cysteine + H2O = a thiol + pyruvate + NH4(+)</text>
        <dbReference type="Rhea" id="RHEA:18121"/>
        <dbReference type="ChEBI" id="CHEBI:15361"/>
        <dbReference type="ChEBI" id="CHEBI:15377"/>
        <dbReference type="ChEBI" id="CHEBI:28938"/>
        <dbReference type="ChEBI" id="CHEBI:29256"/>
        <dbReference type="ChEBI" id="CHEBI:58717"/>
        <dbReference type="EC" id="4.4.1.13"/>
    </reaction>
</comment>
<comment type="cofactor">
    <cofactor evidence="1 8">
        <name>pyridoxal 5'-phosphate</name>
        <dbReference type="ChEBI" id="CHEBI:597326"/>
    </cofactor>
</comment>
<feature type="region of interest" description="Disordered" evidence="9">
    <location>
        <begin position="1"/>
        <end position="35"/>
    </location>
</feature>
<evidence type="ECO:0000313" key="10">
    <source>
        <dbReference type="EMBL" id="MEX0373237.1"/>
    </source>
</evidence>
<dbReference type="EMBL" id="JBAKFG010000002">
    <property type="protein sequence ID" value="MEX0373237.1"/>
    <property type="molecule type" value="Genomic_DNA"/>
</dbReference>
<comment type="pathway">
    <text evidence="5">Amino-acid biosynthesis; L-methionine biosynthesis via de novo pathway; L-homocysteine from L-cystathionine: step 1/1.</text>
</comment>
<dbReference type="SUPFAM" id="SSF53383">
    <property type="entry name" value="PLP-dependent transferases"/>
    <property type="match status" value="1"/>
</dbReference>
<dbReference type="RefSeq" id="WP_367951576.1">
    <property type="nucleotide sequence ID" value="NZ_JBAKFG010000002.1"/>
</dbReference>
<dbReference type="InterPro" id="IPR015421">
    <property type="entry name" value="PyrdxlP-dep_Trfase_major"/>
</dbReference>
<dbReference type="Gene3D" id="3.40.640.10">
    <property type="entry name" value="Type I PLP-dependent aspartate aminotransferase-like (Major domain)"/>
    <property type="match status" value="1"/>
</dbReference>
<feature type="compositionally biased region" description="Basic and acidic residues" evidence="9">
    <location>
        <begin position="1"/>
        <end position="13"/>
    </location>
</feature>
<proteinExistence type="inferred from homology"/>
<keyword evidence="4 10" id="KW-0456">Lyase</keyword>
<comment type="catalytic activity">
    <reaction evidence="6">
        <text>L,L-cystathionine + H2O = L-homocysteine + pyruvate + NH4(+)</text>
        <dbReference type="Rhea" id="RHEA:13965"/>
        <dbReference type="ChEBI" id="CHEBI:15361"/>
        <dbReference type="ChEBI" id="CHEBI:15377"/>
        <dbReference type="ChEBI" id="CHEBI:28938"/>
        <dbReference type="ChEBI" id="CHEBI:58161"/>
        <dbReference type="ChEBI" id="CHEBI:58199"/>
    </reaction>
</comment>
<evidence type="ECO:0000256" key="1">
    <source>
        <dbReference type="ARBA" id="ARBA00001933"/>
    </source>
</evidence>
<keyword evidence="11" id="KW-1185">Reference proteome</keyword>
<dbReference type="PANTHER" id="PTHR43500">
    <property type="entry name" value="CYSTATHIONINE BETA-LYASE-RELATED"/>
    <property type="match status" value="1"/>
</dbReference>
<dbReference type="InterPro" id="IPR054542">
    <property type="entry name" value="Cys_met_metab_PP"/>
</dbReference>
<dbReference type="Proteomes" id="UP001556636">
    <property type="component" value="Unassembled WGS sequence"/>
</dbReference>
<dbReference type="NCBIfam" id="TIGR01324">
    <property type="entry name" value="cysta_beta_ly_B"/>
    <property type="match status" value="1"/>
</dbReference>
<dbReference type="PANTHER" id="PTHR43500:SF1">
    <property type="entry name" value="CYSTATHIONINE BETA-LYASE-RELATED"/>
    <property type="match status" value="1"/>
</dbReference>
<dbReference type="InterPro" id="IPR015422">
    <property type="entry name" value="PyrdxlP-dep_Trfase_small"/>
</dbReference>
<dbReference type="Gene3D" id="3.90.1150.10">
    <property type="entry name" value="Aspartate Aminotransferase, domain 1"/>
    <property type="match status" value="1"/>
</dbReference>
<evidence type="ECO:0000256" key="5">
    <source>
        <dbReference type="ARBA" id="ARBA00046315"/>
    </source>
</evidence>
<protein>
    <submittedName>
        <fullName evidence="10">Cystathionine beta-lyase</fullName>
        <ecNumber evidence="10">4.4.1.13</ecNumber>
    </submittedName>
</protein>
<gene>
    <name evidence="10" type="primary">metC</name>
    <name evidence="10" type="ORF">V6X51_07265</name>
</gene>
<evidence type="ECO:0000256" key="7">
    <source>
        <dbReference type="ARBA" id="ARBA00047625"/>
    </source>
</evidence>
<comment type="similarity">
    <text evidence="2 8">Belongs to the trans-sulfuration enzymes family.</text>
</comment>
<sequence>MLTALTRDEKETAVGRGTRLVHGARPPYVDGRRPVNPPVVRAATVDFASMADMAAAQQPGSAGAQSFTYGVRGTPTGFALEDLITDLENGHGTKLYSSGLEAIAAVLLGFLHPGDHLLVVDTVYAPVRQLLDRFLHERGIRYDFYSPRETDLARLLQPTTRMIYTETPGSVTMELQDIAGIAAIAHAHGDVLLVCDNTWASGYCYRPLEHGADLSIVAGTKYLGGHSDVLMGSVTATAATFEALHEASVLLGLAVSADDCALVLRGARTLHIRYPAHAERALRLADWLNACDQVAAVHYPPLPDSPDHARWRAEFDGAAGLFSIELAPGVAHRAAAFVDQLELFGRGASWGGFESLALPCSLHDTRSLETGADRGPLVRLSVGLEDPDDLIDDLSRALDATRAEKPPAPGARSRR</sequence>
<evidence type="ECO:0000256" key="2">
    <source>
        <dbReference type="ARBA" id="ARBA00009077"/>
    </source>
</evidence>
<comment type="caution">
    <text evidence="10">The sequence shown here is derived from an EMBL/GenBank/DDBJ whole genome shotgun (WGS) entry which is preliminary data.</text>
</comment>
<name>A0ABV3RYJ1_9GAMM</name>
<evidence type="ECO:0000256" key="9">
    <source>
        <dbReference type="SAM" id="MobiDB-lite"/>
    </source>
</evidence>
<dbReference type="EC" id="4.4.1.13" evidence="10"/>
<evidence type="ECO:0000256" key="3">
    <source>
        <dbReference type="ARBA" id="ARBA00022898"/>
    </source>
</evidence>
<dbReference type="InterPro" id="IPR000277">
    <property type="entry name" value="Cys/Met-Metab_PyrdxlP-dep_enz"/>
</dbReference>
<feature type="compositionally biased region" description="Basic and acidic residues" evidence="9">
    <location>
        <begin position="395"/>
        <end position="405"/>
    </location>
</feature>
<evidence type="ECO:0000256" key="6">
    <source>
        <dbReference type="ARBA" id="ARBA00047517"/>
    </source>
</evidence>
<evidence type="ECO:0000256" key="4">
    <source>
        <dbReference type="ARBA" id="ARBA00023239"/>
    </source>
</evidence>
<dbReference type="GO" id="GO:0047804">
    <property type="term" value="F:cysteine-S-conjugate beta-lyase activity"/>
    <property type="evidence" value="ECO:0007669"/>
    <property type="project" value="UniProtKB-EC"/>
</dbReference>
<accession>A0ABV3RYJ1</accession>
<evidence type="ECO:0000256" key="8">
    <source>
        <dbReference type="RuleBase" id="RU362118"/>
    </source>
</evidence>
<dbReference type="Pfam" id="PF01053">
    <property type="entry name" value="Cys_Met_Meta_PP"/>
    <property type="match status" value="1"/>
</dbReference>
<evidence type="ECO:0000313" key="11">
    <source>
        <dbReference type="Proteomes" id="UP001556636"/>
    </source>
</evidence>
<dbReference type="PROSITE" id="PS00868">
    <property type="entry name" value="CYS_MET_METAB_PP"/>
    <property type="match status" value="1"/>
</dbReference>
<feature type="region of interest" description="Disordered" evidence="9">
    <location>
        <begin position="395"/>
        <end position="415"/>
    </location>
</feature>
<dbReference type="PIRSF" id="PIRSF001434">
    <property type="entry name" value="CGS"/>
    <property type="match status" value="1"/>
</dbReference>
<organism evidence="10 11">
    <name type="scientific">Spiribacter roseus</name>
    <dbReference type="NCBI Taxonomy" id="1855875"/>
    <lineage>
        <taxon>Bacteria</taxon>
        <taxon>Pseudomonadati</taxon>
        <taxon>Pseudomonadota</taxon>
        <taxon>Gammaproteobacteria</taxon>
        <taxon>Chromatiales</taxon>
        <taxon>Ectothiorhodospiraceae</taxon>
        <taxon>Spiribacter</taxon>
    </lineage>
</organism>
<dbReference type="InterPro" id="IPR015424">
    <property type="entry name" value="PyrdxlP-dep_Trfase"/>
</dbReference>
<dbReference type="InterPro" id="IPR006233">
    <property type="entry name" value="Cys_b_lyase_bac"/>
</dbReference>
<keyword evidence="3 8" id="KW-0663">Pyridoxal phosphate</keyword>
<reference evidence="10 11" key="1">
    <citation type="submission" date="2024-02" db="EMBL/GenBank/DDBJ databases">
        <title>New especies of Spiribacter isolated from saline water.</title>
        <authorList>
            <person name="Leon M.J."/>
            <person name="De La Haba R."/>
            <person name="Sanchez-Porro C."/>
            <person name="Ventosa A."/>
        </authorList>
    </citation>
    <scope>NUCLEOTIDE SEQUENCE [LARGE SCALE GENOMIC DNA]</scope>
    <source>
        <strain evidence="11">ag22IC6-196</strain>
    </source>
</reference>